<accession>A0A1H6QKT5</accession>
<dbReference type="SUPFAM" id="SSF53448">
    <property type="entry name" value="Nucleotide-diphospho-sugar transferases"/>
    <property type="match status" value="1"/>
</dbReference>
<feature type="domain" description="MobA-like NTP transferase" evidence="2">
    <location>
        <begin position="6"/>
        <end position="166"/>
    </location>
</feature>
<evidence type="ECO:0000256" key="1">
    <source>
        <dbReference type="ARBA" id="ARBA00022842"/>
    </source>
</evidence>
<dbReference type="OrthoDB" id="9779263at2"/>
<dbReference type="InterPro" id="IPR029044">
    <property type="entry name" value="Nucleotide-diphossugar_trans"/>
</dbReference>
<dbReference type="STRING" id="1227549.SAMN05444007_101203"/>
<dbReference type="PANTHER" id="PTHR43777:SF1">
    <property type="entry name" value="MOLYBDENUM COFACTOR CYTIDYLYLTRANSFERASE"/>
    <property type="match status" value="1"/>
</dbReference>
<gene>
    <name evidence="3" type="ORF">SAMN05444007_101203</name>
</gene>
<dbReference type="CDD" id="cd04182">
    <property type="entry name" value="GT_2_like_f"/>
    <property type="match status" value="1"/>
</dbReference>
<evidence type="ECO:0000313" key="3">
    <source>
        <dbReference type="EMBL" id="SEI44381.1"/>
    </source>
</evidence>
<dbReference type="AlphaFoldDB" id="A0A1H6QKT5"/>
<dbReference type="GO" id="GO:0016779">
    <property type="term" value="F:nucleotidyltransferase activity"/>
    <property type="evidence" value="ECO:0007669"/>
    <property type="project" value="UniProtKB-KW"/>
</dbReference>
<keyword evidence="4" id="KW-1185">Reference proteome</keyword>
<dbReference type="Gene3D" id="3.90.550.10">
    <property type="entry name" value="Spore Coat Polysaccharide Biosynthesis Protein SpsA, Chain A"/>
    <property type="match status" value="1"/>
</dbReference>
<dbReference type="RefSeq" id="WP_092361658.1">
    <property type="nucleotide sequence ID" value="NZ_BMGV01000001.1"/>
</dbReference>
<keyword evidence="3" id="KW-0548">Nucleotidyltransferase</keyword>
<protein>
    <submittedName>
        <fullName evidence="3">CTP:molybdopterin cytidylyltransferase MocA</fullName>
    </submittedName>
</protein>
<keyword evidence="1" id="KW-0460">Magnesium</keyword>
<dbReference type="PANTHER" id="PTHR43777">
    <property type="entry name" value="MOLYBDENUM COFACTOR CYTIDYLYLTRANSFERASE"/>
    <property type="match status" value="1"/>
</dbReference>
<keyword evidence="3" id="KW-0808">Transferase</keyword>
<evidence type="ECO:0000259" key="2">
    <source>
        <dbReference type="Pfam" id="PF12804"/>
    </source>
</evidence>
<proteinExistence type="predicted"/>
<dbReference type="Pfam" id="PF12804">
    <property type="entry name" value="NTP_transf_3"/>
    <property type="match status" value="1"/>
</dbReference>
<reference evidence="3 4" key="1">
    <citation type="submission" date="2016-10" db="EMBL/GenBank/DDBJ databases">
        <authorList>
            <person name="de Groot N.N."/>
        </authorList>
    </citation>
    <scope>NUCLEOTIDE SEQUENCE [LARGE SCALE GENOMIC DNA]</scope>
    <source>
        <strain evidence="3 4">DSM 29340</strain>
    </source>
</reference>
<evidence type="ECO:0000313" key="4">
    <source>
        <dbReference type="Proteomes" id="UP000199379"/>
    </source>
</evidence>
<sequence>MEIPIIILAAGQSRRMQGRDKLLEVVDGKPLVRRQAQMARRVTTAPVIVALPPEPHRRHDVLADLEVQRLSVPDADEGMNASLRRAFAALPDDARAAMLVLADLPDLTGDDLRTVLQVIDLDGDTLIWRGTTVDGEPGHPIVFRADLFDAMSRLRGDGGARSIVAAAGPRVAHVPLPGRRARNDLDTPEAWAAWRRANPGRAG</sequence>
<dbReference type="InterPro" id="IPR025877">
    <property type="entry name" value="MobA-like_NTP_Trfase"/>
</dbReference>
<organism evidence="3 4">
    <name type="scientific">Cribrihabitans marinus</name>
    <dbReference type="NCBI Taxonomy" id="1227549"/>
    <lineage>
        <taxon>Bacteria</taxon>
        <taxon>Pseudomonadati</taxon>
        <taxon>Pseudomonadota</taxon>
        <taxon>Alphaproteobacteria</taxon>
        <taxon>Rhodobacterales</taxon>
        <taxon>Paracoccaceae</taxon>
        <taxon>Cribrihabitans</taxon>
    </lineage>
</organism>
<dbReference type="Proteomes" id="UP000199379">
    <property type="component" value="Unassembled WGS sequence"/>
</dbReference>
<name>A0A1H6QKT5_9RHOB</name>
<dbReference type="EMBL" id="FNYD01000001">
    <property type="protein sequence ID" value="SEI44381.1"/>
    <property type="molecule type" value="Genomic_DNA"/>
</dbReference>